<name>A0A6I4ITN2_9FLAO</name>
<dbReference type="RefSeq" id="WP_140998668.1">
    <property type="nucleotide sequence ID" value="NZ_VDCZ01000011.1"/>
</dbReference>
<organism evidence="2 3">
    <name type="scientific">Flavobacterium profundi</name>
    <dbReference type="NCBI Taxonomy" id="1774945"/>
    <lineage>
        <taxon>Bacteria</taxon>
        <taxon>Pseudomonadati</taxon>
        <taxon>Bacteroidota</taxon>
        <taxon>Flavobacteriia</taxon>
        <taxon>Flavobacteriales</taxon>
        <taxon>Flavobacteriaceae</taxon>
        <taxon>Flavobacterium</taxon>
    </lineage>
</organism>
<proteinExistence type="predicted"/>
<evidence type="ECO:0000313" key="2">
    <source>
        <dbReference type="EMBL" id="MVO10239.1"/>
    </source>
</evidence>
<evidence type="ECO:0000256" key="1">
    <source>
        <dbReference type="SAM" id="MobiDB-lite"/>
    </source>
</evidence>
<dbReference type="EMBL" id="WQLW01000011">
    <property type="protein sequence ID" value="MVO10239.1"/>
    <property type="molecule type" value="Genomic_DNA"/>
</dbReference>
<evidence type="ECO:0000313" key="3">
    <source>
        <dbReference type="Proteomes" id="UP000431264"/>
    </source>
</evidence>
<feature type="compositionally biased region" description="Basic and acidic residues" evidence="1">
    <location>
        <begin position="128"/>
        <end position="139"/>
    </location>
</feature>
<protein>
    <submittedName>
        <fullName evidence="2">T9SS sorting signal type C domain-containing protein</fullName>
    </submittedName>
</protein>
<dbReference type="OrthoDB" id="9757947at2"/>
<dbReference type="InterPro" id="IPR015943">
    <property type="entry name" value="WD40/YVTN_repeat-like_dom_sf"/>
</dbReference>
<keyword evidence="3" id="KW-1185">Reference proteome</keyword>
<gene>
    <name evidence="2" type="ORF">GOQ30_13785</name>
</gene>
<dbReference type="Gene3D" id="2.130.10.10">
    <property type="entry name" value="YVTN repeat-like/Quinoprotein amine dehydrogenase"/>
    <property type="match status" value="1"/>
</dbReference>
<comment type="caution">
    <text evidence="2">The sequence shown here is derived from an EMBL/GenBank/DDBJ whole genome shotgun (WGS) entry which is preliminary data.</text>
</comment>
<feature type="compositionally biased region" description="Low complexity" evidence="1">
    <location>
        <begin position="40"/>
        <end position="49"/>
    </location>
</feature>
<feature type="region of interest" description="Disordered" evidence="1">
    <location>
        <begin position="123"/>
        <end position="147"/>
    </location>
</feature>
<dbReference type="InterPro" id="IPR036322">
    <property type="entry name" value="WD40_repeat_dom_sf"/>
</dbReference>
<feature type="compositionally biased region" description="Basic and acidic residues" evidence="1">
    <location>
        <begin position="56"/>
        <end position="67"/>
    </location>
</feature>
<dbReference type="SUPFAM" id="SSF110296">
    <property type="entry name" value="Oligoxyloglucan reducing end-specific cellobiohydrolase"/>
    <property type="match status" value="1"/>
</dbReference>
<accession>A0A6I4ITN2</accession>
<dbReference type="Proteomes" id="UP000431264">
    <property type="component" value="Unassembled WGS sequence"/>
</dbReference>
<feature type="region of interest" description="Disordered" evidence="1">
    <location>
        <begin position="30"/>
        <end position="78"/>
    </location>
</feature>
<reference evidence="3" key="1">
    <citation type="submission" date="2019-05" db="EMBL/GenBank/DDBJ databases">
        <title>Flavobacterium profundi sp. nov., isolated from a deep-sea seamount.</title>
        <authorList>
            <person name="Zhang D.-C."/>
        </authorList>
    </citation>
    <scope>NUCLEOTIDE SEQUENCE [LARGE SCALE GENOMIC DNA]</scope>
    <source>
        <strain evidence="3">TP390</strain>
    </source>
</reference>
<sequence length="1393" mass="151331">MKKIILVFLLFLSICVGSFYFFKNNTTKRNNPKEIAKPQNNSNNTPTSSEVILVSEKTKEVEEKETSTSKNISKNQLASNPPKLVRKVINATKKGKKKTLEERAQFNEGRLLYEFYRQVNPNTGSISARDKELEREESKNVPLADNGSFSRVSAPNYVNRGPGNLGGRTRSLVYDKSDPTGNTILAGAISGGVFRTTNGGASWTKVSAQDEIHNVTTIAQDPRPGFQNIWYYGTGESLGNSASLSGAFYYGRGIWKSVDSGLSWTQITTSNSVQETFDSRFDFVHRLAVHPVTGDLYAGIAGQLARYNGTTWTAERNDTAASSSKLVDVIITSAGRVYCAFSGNSDASIRGIWSSATGIGGWSRIADNGTPTGWSMSGRVVLGLAPSNENILYALYLKTGTTPSPGDCDLWRWNQATTTWTNFSSKIPDEPGGSAGNDPFNSQGAYDLVVNVKPDNENFVVIGGTNAYKISNINTGSFVRIGGYGNPNNYAQWSVGGVTHHPDVHTLVFNPITTSILLSGTDGGIHQTNDINASSVSWVNLNNKYQTYQYYHVNMDPQSGSDGVIGGAQDNGTTAGGTIFGLTNLTNMTSVFSGDGVAAAISRDNACVPFFMGSQGGNLYRDCPTGATITPTGSVSEFVTYFYLDPDNNSNLYYAGRNVLWKTNNSSTVTAGTWTNMGATSLKGHNDYFQTFSTTRGTYNASTSYLLLGGDEGHIYRLNDPRNATSFSAAVDITPPGATIGFPSIVTGLAIHPTNRNIVLATYSNYGTQSIFYTTNATAATPTWTLVERNLASHSIRSAAITQVNGQTLFYVGTARGLYSTTDPLTTDWVRQGANEIGYALVSSLAYRHADGTLLIGTHGNGMYQSKITLCDGITTTWNGSSWSNGVPTATREAIFTGDFSSTANLEACTVTITNNATVTFNSGHTFIIGGGLTVDTGANLVIENNAALRQINKDDNSGSIVVKRTSSPMIRQDYTAWSSPVANQQLLAFSPNTIPTRFYEYLYTGTTTPTAYQSVDPSTNFQKGKGYMIRVDNNWSSSTPAAYNGQFEGVPFNGDVVQRVGKGFNVLGNPYASPISADTFLDDNLNASTLYFWTNTTPATGGSYPQNNFASYTKLGGVAAFGSAKIPNGTIQTGQGFYVQSTAYQDCFFKNTQRVNASVSTQFFKFNQTPSEKHLFRLNFNDENVSYNQFLIGYTDGATDGVDNLIDGKMIDTSKPSMYSIIDETEYVIQGKGLPFNDEDSIPLGYKVINEGNYSISMENVEGLFDTQDIFIKDKLSNIVTDIKNNTYHFYSNAGTFEDRFEIIYRNTLLSNDLITSTNAITIFSDNVGINVNSTEKIKEITIYDVVGKTLYQNQNVNASTFVVNSLPKNAQVLLAKVTDYQNQVTTKKIVF</sequence>
<dbReference type="NCBIfam" id="NF033708">
    <property type="entry name" value="T9SS_Cterm_ChiA"/>
    <property type="match status" value="1"/>
</dbReference>
<dbReference type="SUPFAM" id="SSF50978">
    <property type="entry name" value="WD40 repeat-like"/>
    <property type="match status" value="1"/>
</dbReference>